<dbReference type="InterPro" id="IPR026992">
    <property type="entry name" value="DIOX_N"/>
</dbReference>
<comment type="caution">
    <text evidence="8">The sequence shown here is derived from an EMBL/GenBank/DDBJ whole genome shotgun (WGS) entry which is preliminary data.</text>
</comment>
<evidence type="ECO:0000256" key="2">
    <source>
        <dbReference type="ARBA" id="ARBA00022723"/>
    </source>
</evidence>
<dbReference type="GO" id="GO:0016706">
    <property type="term" value="F:2-oxoglutarate-dependent dioxygenase activity"/>
    <property type="evidence" value="ECO:0007669"/>
    <property type="project" value="UniProtKB-ARBA"/>
</dbReference>
<dbReference type="GO" id="GO:0009805">
    <property type="term" value="P:coumarin biosynthetic process"/>
    <property type="evidence" value="ECO:0007669"/>
    <property type="project" value="UniProtKB-ARBA"/>
</dbReference>
<dbReference type="GO" id="GO:0031418">
    <property type="term" value="F:L-ascorbic acid binding"/>
    <property type="evidence" value="ECO:0007669"/>
    <property type="project" value="UniProtKB-KW"/>
</dbReference>
<dbReference type="PROSITE" id="PS51471">
    <property type="entry name" value="FE2OG_OXY"/>
    <property type="match status" value="1"/>
</dbReference>
<dbReference type="Gene3D" id="2.60.120.330">
    <property type="entry name" value="B-lactam Antibiotic, Isopenicillin N Synthase, Chain"/>
    <property type="match status" value="1"/>
</dbReference>
<protein>
    <submittedName>
        <fullName evidence="8">Protein srg1</fullName>
    </submittedName>
</protein>
<keyword evidence="9" id="KW-1185">Reference proteome</keyword>
<dbReference type="Proteomes" id="UP000187609">
    <property type="component" value="Unassembled WGS sequence"/>
</dbReference>
<evidence type="ECO:0000313" key="8">
    <source>
        <dbReference type="EMBL" id="OIT21174.1"/>
    </source>
</evidence>
<evidence type="ECO:0000256" key="3">
    <source>
        <dbReference type="ARBA" id="ARBA00022896"/>
    </source>
</evidence>
<dbReference type="Pfam" id="PF14226">
    <property type="entry name" value="DIOX_N"/>
    <property type="match status" value="1"/>
</dbReference>
<gene>
    <name evidence="8" type="primary">SRG1_7</name>
    <name evidence="8" type="ORF">A4A49_35290</name>
</gene>
<sequence>MDESPPEVVNFGKSLLVPSVQELANEHLTNIPARYVRPEQESPAVSDGTVGPTVPVIDLKKLVSGDSMDSELQKLHSACQHWGFLQLINHGVTPSILENFKREVIELFKLPMEEKKKLWQQEDNHEGFGQLFVVSEEQKLDWSDMFYITTLPPHIRQMDLFQKLPSNLRDIMEAYCSEIKSLAMIILCQLTKALRMDEKEMRELFSDGVQSIRMNYYPPCPEPDKTIGFSPHSDADALTILFQLNETEGLQVQKDGIWVPIKPLPNALIVNIGDIMEIVSNGVYRSIEHRAVVNSNKERLSVATFYSSNLDSELGPARSLIGPSSPAIFRRVPVEKYFKDFFARKLDGKSYIDFMKEEARDGES</sequence>
<proteinExistence type="inferred from homology"/>
<feature type="domain" description="Fe2OG dioxygenase" evidence="7">
    <location>
        <begin position="208"/>
        <end position="308"/>
    </location>
</feature>
<keyword evidence="4 6" id="KW-0560">Oxidoreductase</keyword>
<comment type="similarity">
    <text evidence="1 6">Belongs to the iron/ascorbate-dependent oxidoreductase family.</text>
</comment>
<evidence type="ECO:0000313" key="9">
    <source>
        <dbReference type="Proteomes" id="UP000187609"/>
    </source>
</evidence>
<evidence type="ECO:0000256" key="4">
    <source>
        <dbReference type="ARBA" id="ARBA00023002"/>
    </source>
</evidence>
<dbReference type="GO" id="GO:0046872">
    <property type="term" value="F:metal ion binding"/>
    <property type="evidence" value="ECO:0007669"/>
    <property type="project" value="UniProtKB-KW"/>
</dbReference>
<dbReference type="InterPro" id="IPR044861">
    <property type="entry name" value="IPNS-like_FE2OG_OXY"/>
</dbReference>
<accession>A0A1J6JVK4</accession>
<dbReference type="OMA" id="PRYVHHD"/>
<dbReference type="GeneID" id="109219255"/>
<evidence type="ECO:0000256" key="5">
    <source>
        <dbReference type="ARBA" id="ARBA00023004"/>
    </source>
</evidence>
<evidence type="ECO:0000256" key="6">
    <source>
        <dbReference type="RuleBase" id="RU003682"/>
    </source>
</evidence>
<dbReference type="SMR" id="A0A1J6JVK4"/>
<dbReference type="InterPro" id="IPR005123">
    <property type="entry name" value="Oxoglu/Fe-dep_dioxygenase_dom"/>
</dbReference>
<dbReference type="FunFam" id="2.60.120.330:FF:000001">
    <property type="entry name" value="Protein SRG1"/>
    <property type="match status" value="1"/>
</dbReference>
<keyword evidence="2 6" id="KW-0479">Metal-binding</keyword>
<dbReference type="InterPro" id="IPR050295">
    <property type="entry name" value="Plant_2OG-oxidoreductases"/>
</dbReference>
<dbReference type="PANTHER" id="PTHR47991">
    <property type="entry name" value="OXOGLUTARATE/IRON-DEPENDENT DIOXYGENASE"/>
    <property type="match status" value="1"/>
</dbReference>
<evidence type="ECO:0000259" key="7">
    <source>
        <dbReference type="PROSITE" id="PS51471"/>
    </source>
</evidence>
<dbReference type="GO" id="GO:0002238">
    <property type="term" value="P:response to molecule of fungal origin"/>
    <property type="evidence" value="ECO:0007669"/>
    <property type="project" value="UniProtKB-ARBA"/>
</dbReference>
<keyword evidence="3" id="KW-0847">Vitamin C</keyword>
<dbReference type="EMBL" id="MJEQ01004539">
    <property type="protein sequence ID" value="OIT21174.1"/>
    <property type="molecule type" value="Genomic_DNA"/>
</dbReference>
<evidence type="ECO:0000256" key="1">
    <source>
        <dbReference type="ARBA" id="ARBA00008056"/>
    </source>
</evidence>
<dbReference type="Gramene" id="OIT21174">
    <property type="protein sequence ID" value="OIT21174"/>
    <property type="gene ID" value="A4A49_35290"/>
</dbReference>
<dbReference type="AlphaFoldDB" id="A0A1J6JVK4"/>
<dbReference type="OrthoDB" id="1220704at2759"/>
<dbReference type="SUPFAM" id="SSF51197">
    <property type="entry name" value="Clavaminate synthase-like"/>
    <property type="match status" value="1"/>
</dbReference>
<organism evidence="8 9">
    <name type="scientific">Nicotiana attenuata</name>
    <name type="common">Coyote tobacco</name>
    <dbReference type="NCBI Taxonomy" id="49451"/>
    <lineage>
        <taxon>Eukaryota</taxon>
        <taxon>Viridiplantae</taxon>
        <taxon>Streptophyta</taxon>
        <taxon>Embryophyta</taxon>
        <taxon>Tracheophyta</taxon>
        <taxon>Spermatophyta</taxon>
        <taxon>Magnoliopsida</taxon>
        <taxon>eudicotyledons</taxon>
        <taxon>Gunneridae</taxon>
        <taxon>Pentapetalae</taxon>
        <taxon>asterids</taxon>
        <taxon>lamiids</taxon>
        <taxon>Solanales</taxon>
        <taxon>Solanaceae</taxon>
        <taxon>Nicotianoideae</taxon>
        <taxon>Nicotianeae</taxon>
        <taxon>Nicotiana</taxon>
    </lineage>
</organism>
<name>A0A1J6JVK4_NICAT</name>
<dbReference type="InterPro" id="IPR027443">
    <property type="entry name" value="IPNS-like_sf"/>
</dbReference>
<reference evidence="8" key="1">
    <citation type="submission" date="2016-11" db="EMBL/GenBank/DDBJ databases">
        <title>The genome of Nicotiana attenuata.</title>
        <authorList>
            <person name="Xu S."/>
            <person name="Brockmoeller T."/>
            <person name="Gaquerel E."/>
            <person name="Navarro A."/>
            <person name="Kuhl H."/>
            <person name="Gase K."/>
            <person name="Ling Z."/>
            <person name="Zhou W."/>
            <person name="Kreitzer C."/>
            <person name="Stanke M."/>
            <person name="Tang H."/>
            <person name="Lyons E."/>
            <person name="Pandey P."/>
            <person name="Pandey S.P."/>
            <person name="Timmermann B."/>
            <person name="Baldwin I.T."/>
        </authorList>
    </citation>
    <scope>NUCLEOTIDE SEQUENCE [LARGE SCALE GENOMIC DNA]</scope>
    <source>
        <strain evidence="8">UT</strain>
    </source>
</reference>
<dbReference type="Pfam" id="PF03171">
    <property type="entry name" value="2OG-FeII_Oxy"/>
    <property type="match status" value="1"/>
</dbReference>
<keyword evidence="5 6" id="KW-0408">Iron</keyword>